<dbReference type="InterPro" id="IPR051783">
    <property type="entry name" value="NAD(P)-dependent_oxidoreduct"/>
</dbReference>
<accession>A0A1I7FFC9</accession>
<reference evidence="3" key="1">
    <citation type="submission" date="2016-10" db="EMBL/GenBank/DDBJ databases">
        <authorList>
            <person name="Varghese N."/>
            <person name="Submissions S."/>
        </authorList>
    </citation>
    <scope>NUCLEOTIDE SEQUENCE [LARGE SCALE GENOMIC DNA]</scope>
    <source>
        <strain evidence="3">LMG 15572</strain>
    </source>
</reference>
<dbReference type="PANTHER" id="PTHR48079:SF6">
    <property type="entry name" value="NAD(P)-BINDING DOMAIN-CONTAINING PROTEIN-RELATED"/>
    <property type="match status" value="1"/>
</dbReference>
<feature type="domain" description="NAD-dependent epimerase/dehydratase" evidence="1">
    <location>
        <begin position="7"/>
        <end position="239"/>
    </location>
</feature>
<dbReference type="PANTHER" id="PTHR48079">
    <property type="entry name" value="PROTEIN YEEZ"/>
    <property type="match status" value="1"/>
</dbReference>
<dbReference type="GO" id="GO:0005737">
    <property type="term" value="C:cytoplasm"/>
    <property type="evidence" value="ECO:0007669"/>
    <property type="project" value="TreeGrafter"/>
</dbReference>
<evidence type="ECO:0000313" key="3">
    <source>
        <dbReference type="Proteomes" id="UP000183629"/>
    </source>
</evidence>
<evidence type="ECO:0000259" key="1">
    <source>
        <dbReference type="Pfam" id="PF01370"/>
    </source>
</evidence>
<dbReference type="SUPFAM" id="SSF51735">
    <property type="entry name" value="NAD(P)-binding Rossmann-fold domains"/>
    <property type="match status" value="1"/>
</dbReference>
<evidence type="ECO:0000313" key="2">
    <source>
        <dbReference type="EMBL" id="SFU34923.1"/>
    </source>
</evidence>
<dbReference type="InterPro" id="IPR036291">
    <property type="entry name" value="NAD(P)-bd_dom_sf"/>
</dbReference>
<dbReference type="GO" id="GO:0004029">
    <property type="term" value="F:aldehyde dehydrogenase (NAD+) activity"/>
    <property type="evidence" value="ECO:0007669"/>
    <property type="project" value="TreeGrafter"/>
</dbReference>
<dbReference type="Proteomes" id="UP000183629">
    <property type="component" value="Unassembled WGS sequence"/>
</dbReference>
<dbReference type="RefSeq" id="WP_074656778.1">
    <property type="nucleotide sequence ID" value="NZ_FOLZ01000001.1"/>
</dbReference>
<dbReference type="InterPro" id="IPR001509">
    <property type="entry name" value="Epimerase_deHydtase"/>
</dbReference>
<protein>
    <submittedName>
        <fullName evidence="2">Nucleoside-diphosphate-sugar epimerase</fullName>
    </submittedName>
</protein>
<name>A0A1I7FFC9_9STRE</name>
<sequence length="340" mass="38552">MKKEDKIAILGITGYMGAWVAKKLSDQGFTNIVGTYYNQEKMDDLQQRLPHIRGIRANILKTSDQEKLNEFLADVKWIFNNTAPFTGKEQSLEDFATTKILAINHLFKIVNHIQSVEKIVHLGSGGSVGFGIVDDAKLILTEDDWTDLNLSDYPYDKFMVAKVAEEKRILDLAEICNVPVSIVDPMNVVGPSFTPWQHDMVYANLANRATINDGKMDCVDVRDIADLEIALITNPASNGKRVLGLGYTLSFAELLKVTKQTLTDEEIKELFGGLPRLISLEDILASWQPFRQTSFYKDQVKRMTGERFYKTKYPEFYRYQYVTPEESIVAGLKKMSADKK</sequence>
<gene>
    <name evidence="2" type="ORF">SAMN05660328_101361</name>
</gene>
<dbReference type="EMBL" id="FPBN01000001">
    <property type="protein sequence ID" value="SFU34923.1"/>
    <property type="molecule type" value="Genomic_DNA"/>
</dbReference>
<dbReference type="Gene3D" id="3.40.50.720">
    <property type="entry name" value="NAD(P)-binding Rossmann-like Domain"/>
    <property type="match status" value="1"/>
</dbReference>
<proteinExistence type="predicted"/>
<organism evidence="2 3">
    <name type="scientific">Streptococcus gallolyticus</name>
    <dbReference type="NCBI Taxonomy" id="315405"/>
    <lineage>
        <taxon>Bacteria</taxon>
        <taxon>Bacillati</taxon>
        <taxon>Bacillota</taxon>
        <taxon>Bacilli</taxon>
        <taxon>Lactobacillales</taxon>
        <taxon>Streptococcaceae</taxon>
        <taxon>Streptococcus</taxon>
    </lineage>
</organism>
<dbReference type="Pfam" id="PF01370">
    <property type="entry name" value="Epimerase"/>
    <property type="match status" value="1"/>
</dbReference>
<keyword evidence="3" id="KW-1185">Reference proteome</keyword>
<dbReference type="AlphaFoldDB" id="A0A1I7FFC9"/>